<dbReference type="OrthoDB" id="5985451at2"/>
<dbReference type="EMBL" id="NPZB01000001">
    <property type="protein sequence ID" value="PNS08948.1"/>
    <property type="molecule type" value="Genomic_DNA"/>
</dbReference>
<evidence type="ECO:0000313" key="1">
    <source>
        <dbReference type="EMBL" id="PNS08948.1"/>
    </source>
</evidence>
<organism evidence="1 2">
    <name type="scientific">Solilutibacter silvestris</name>
    <dbReference type="NCBI Taxonomy" id="1645665"/>
    <lineage>
        <taxon>Bacteria</taxon>
        <taxon>Pseudomonadati</taxon>
        <taxon>Pseudomonadota</taxon>
        <taxon>Gammaproteobacteria</taxon>
        <taxon>Lysobacterales</taxon>
        <taxon>Lysobacteraceae</taxon>
        <taxon>Solilutibacter</taxon>
    </lineage>
</organism>
<reference evidence="1 2" key="1">
    <citation type="submission" date="2017-08" db="EMBL/GenBank/DDBJ databases">
        <title>Lysobacter sylvestris genome.</title>
        <authorList>
            <person name="Zhang D.-C."/>
            <person name="Albuquerque L."/>
            <person name="Franca L."/>
            <person name="Froufe H.J.C."/>
            <person name="Barroso C."/>
            <person name="Egas C."/>
            <person name="Da Costa M."/>
            <person name="Margesin R."/>
        </authorList>
    </citation>
    <scope>NUCLEOTIDE SEQUENCE [LARGE SCALE GENOMIC DNA]</scope>
    <source>
        <strain evidence="1 2">AM20-91</strain>
    </source>
</reference>
<sequence length="113" mass="12497">MATRFYLTLPDPELARGKNGFGFHSHGAAGFAQELQDALRNNTLFKKWRNQQDDPDAIDPMMGATDPDATVTGEQRDLHIDLVATTVLKGDVLKHRLSLLAGSHWQLRDVTAA</sequence>
<accession>A0A2K1Q1M1</accession>
<dbReference type="Proteomes" id="UP000236220">
    <property type="component" value="Unassembled WGS sequence"/>
</dbReference>
<dbReference type="AlphaFoldDB" id="A0A2K1Q1M1"/>
<keyword evidence="2" id="KW-1185">Reference proteome</keyword>
<name>A0A2K1Q1M1_9GAMM</name>
<evidence type="ECO:0000313" key="2">
    <source>
        <dbReference type="Proteomes" id="UP000236220"/>
    </source>
</evidence>
<dbReference type="RefSeq" id="WP_103074943.1">
    <property type="nucleotide sequence ID" value="NZ_NPZB01000001.1"/>
</dbReference>
<comment type="caution">
    <text evidence="1">The sequence shown here is derived from an EMBL/GenBank/DDBJ whole genome shotgun (WGS) entry which is preliminary data.</text>
</comment>
<proteinExistence type="predicted"/>
<gene>
    <name evidence="1" type="ORF">Lysil_0577</name>
</gene>
<protein>
    <submittedName>
        <fullName evidence="1">Uncharacterized protein</fullName>
    </submittedName>
</protein>